<dbReference type="AlphaFoldDB" id="C8PGS7"/>
<accession>C8PGS7</accession>
<proteinExistence type="predicted"/>
<keyword evidence="2" id="KW-1185">Reference proteome</keyword>
<name>C8PGS7_9BACT</name>
<organism evidence="1 2">
    <name type="scientific">Campylobacter gracilis RM3268</name>
    <dbReference type="NCBI Taxonomy" id="553220"/>
    <lineage>
        <taxon>Bacteria</taxon>
        <taxon>Pseudomonadati</taxon>
        <taxon>Campylobacterota</taxon>
        <taxon>Epsilonproteobacteria</taxon>
        <taxon>Campylobacterales</taxon>
        <taxon>Campylobacteraceae</taxon>
        <taxon>Campylobacter</taxon>
    </lineage>
</organism>
<protein>
    <submittedName>
        <fullName evidence="1">Uncharacterized protein</fullName>
    </submittedName>
</protein>
<evidence type="ECO:0000313" key="2">
    <source>
        <dbReference type="Proteomes" id="UP000005709"/>
    </source>
</evidence>
<gene>
    <name evidence="1" type="ORF">CAMGR0001_1073</name>
</gene>
<dbReference type="EMBL" id="ACYG01000019">
    <property type="protein sequence ID" value="EEV18315.1"/>
    <property type="molecule type" value="Genomic_DNA"/>
</dbReference>
<dbReference type="Proteomes" id="UP000005709">
    <property type="component" value="Unassembled WGS sequence"/>
</dbReference>
<sequence>MQSVSAMHPRLNFKSRLANFLKFTSSFGALQILAIQRRL</sequence>
<evidence type="ECO:0000313" key="1">
    <source>
        <dbReference type="EMBL" id="EEV18315.1"/>
    </source>
</evidence>
<comment type="caution">
    <text evidence="1">The sequence shown here is derived from an EMBL/GenBank/DDBJ whole genome shotgun (WGS) entry which is preliminary data.</text>
</comment>
<reference evidence="1 2" key="1">
    <citation type="submission" date="2009-07" db="EMBL/GenBank/DDBJ databases">
        <authorList>
            <person name="Madupu R."/>
            <person name="Sebastian Y."/>
            <person name="Durkin A.S."/>
            <person name="Torralba M."/>
            <person name="Methe B."/>
            <person name="Sutton G.G."/>
            <person name="Strausberg R.L."/>
            <person name="Nelson K.E."/>
        </authorList>
    </citation>
    <scope>NUCLEOTIDE SEQUENCE [LARGE SCALE GENOMIC DNA]</scope>
    <source>
        <strain evidence="1 2">RM3268</strain>
    </source>
</reference>